<dbReference type="PANTHER" id="PTHR11439:SF498">
    <property type="entry name" value="DNAK FAMILY PROTEIN"/>
    <property type="match status" value="1"/>
</dbReference>
<comment type="caution">
    <text evidence="2">The sequence shown here is derived from an EMBL/GenBank/DDBJ whole genome shotgun (WGS) entry which is preliminary data.</text>
</comment>
<sequence length="449" mass="50849">MPRLMPDQENLHPSMGEFVASILSFSEPHTYAQAVKGLRWVSAMDKDLEALNANGTWEFMPLPLGKKTISCKWVYKVKLKSDGSLECFKARLVAKGFTQKHDIDYQETFPPVVRMSTVRCIIAVAAYNNLSLFQLDVNNAFLNGNLKEEVYMHPPQDIQAPPNSVCRLRKSLYGLKQESLGGIVIAAVYVDDVLLTGSYKEFITQLKSQLDSQFGITDLGLLSYFLSFEISYLSKGITMIHRKFTKELLEASGIIQSADITKSAVTPLPLHSKFTPNEGTLLSNPEFYRSMVGKLNFLTNTRPDLSYSVEILSPFMQHPRQPHLETLTYLLRYVHHTAGQGLILQGDSKSWVSLIWLQLPYFAITILLFTLQKNPVFHERTKHIEIDCHFTRDKVLEGLLTLAHLPTSEPLADVLTKILPSPQHNYILSKLGLHQLPVSWRIMVDTNRS</sequence>
<dbReference type="InterPro" id="IPR013103">
    <property type="entry name" value="RVT_2"/>
</dbReference>
<gene>
    <name evidence="2" type="ORF">LIER_09766</name>
</gene>
<organism evidence="2 3">
    <name type="scientific">Lithospermum erythrorhizon</name>
    <name type="common">Purple gromwell</name>
    <name type="synonym">Lithospermum officinale var. erythrorhizon</name>
    <dbReference type="NCBI Taxonomy" id="34254"/>
    <lineage>
        <taxon>Eukaryota</taxon>
        <taxon>Viridiplantae</taxon>
        <taxon>Streptophyta</taxon>
        <taxon>Embryophyta</taxon>
        <taxon>Tracheophyta</taxon>
        <taxon>Spermatophyta</taxon>
        <taxon>Magnoliopsida</taxon>
        <taxon>eudicotyledons</taxon>
        <taxon>Gunneridae</taxon>
        <taxon>Pentapetalae</taxon>
        <taxon>asterids</taxon>
        <taxon>lamiids</taxon>
        <taxon>Boraginales</taxon>
        <taxon>Boraginaceae</taxon>
        <taxon>Boraginoideae</taxon>
        <taxon>Lithospermeae</taxon>
        <taxon>Lithospermum</taxon>
    </lineage>
</organism>
<keyword evidence="2" id="KW-0812">Transmembrane</keyword>
<keyword evidence="2" id="KW-0472">Membrane</keyword>
<dbReference type="PANTHER" id="PTHR11439">
    <property type="entry name" value="GAG-POL-RELATED RETROTRANSPOSON"/>
    <property type="match status" value="1"/>
</dbReference>
<keyword evidence="2" id="KW-0675">Receptor</keyword>
<dbReference type="Proteomes" id="UP001454036">
    <property type="component" value="Unassembled WGS sequence"/>
</dbReference>
<evidence type="ECO:0000313" key="2">
    <source>
        <dbReference type="EMBL" id="GAA0150939.1"/>
    </source>
</evidence>
<dbReference type="CDD" id="cd09272">
    <property type="entry name" value="RNase_HI_RT_Ty1"/>
    <property type="match status" value="1"/>
</dbReference>
<dbReference type="Pfam" id="PF07727">
    <property type="entry name" value="RVT_2"/>
    <property type="match status" value="2"/>
</dbReference>
<dbReference type="SUPFAM" id="SSF56672">
    <property type="entry name" value="DNA/RNA polymerases"/>
    <property type="match status" value="1"/>
</dbReference>
<feature type="domain" description="Reverse transcriptase Ty1/copia-type" evidence="1">
    <location>
        <begin position="54"/>
        <end position="178"/>
    </location>
</feature>
<accession>A0AAV3PH24</accession>
<name>A0AAV3PH24_LITER</name>
<dbReference type="AlphaFoldDB" id="A0AAV3PH24"/>
<dbReference type="EMBL" id="BAABME010001686">
    <property type="protein sequence ID" value="GAA0150939.1"/>
    <property type="molecule type" value="Genomic_DNA"/>
</dbReference>
<keyword evidence="3" id="KW-1185">Reference proteome</keyword>
<proteinExistence type="predicted"/>
<evidence type="ECO:0000259" key="1">
    <source>
        <dbReference type="Pfam" id="PF07727"/>
    </source>
</evidence>
<dbReference type="InterPro" id="IPR043502">
    <property type="entry name" value="DNA/RNA_pol_sf"/>
</dbReference>
<protein>
    <submittedName>
        <fullName evidence="2">Transmembrane signal receptor</fullName>
    </submittedName>
</protein>
<reference evidence="2 3" key="1">
    <citation type="submission" date="2024-01" db="EMBL/GenBank/DDBJ databases">
        <title>The complete chloroplast genome sequence of Lithospermum erythrorhizon: insights into the phylogenetic relationship among Boraginaceae species and the maternal lineages of purple gromwells.</title>
        <authorList>
            <person name="Okada T."/>
            <person name="Watanabe K."/>
        </authorList>
    </citation>
    <scope>NUCLEOTIDE SEQUENCE [LARGE SCALE GENOMIC DNA]</scope>
</reference>
<evidence type="ECO:0000313" key="3">
    <source>
        <dbReference type="Proteomes" id="UP001454036"/>
    </source>
</evidence>
<feature type="domain" description="Reverse transcriptase Ty1/copia-type" evidence="1">
    <location>
        <begin position="184"/>
        <end position="257"/>
    </location>
</feature>